<evidence type="ECO:0000313" key="2">
    <source>
        <dbReference type="Proteomes" id="UP000050509"/>
    </source>
</evidence>
<protein>
    <submittedName>
        <fullName evidence="1">Uncharacterized protein</fullName>
    </submittedName>
</protein>
<proteinExistence type="predicted"/>
<dbReference type="EMBL" id="LJCR01003217">
    <property type="protein sequence ID" value="KPV47808.1"/>
    <property type="molecule type" value="Genomic_DNA"/>
</dbReference>
<name>A0A0P9CXS3_9CHLR</name>
<gene>
    <name evidence="1" type="ORF">SE17_41460</name>
</gene>
<keyword evidence="2" id="KW-1185">Reference proteome</keyword>
<reference evidence="1 2" key="1">
    <citation type="submission" date="2015-09" db="EMBL/GenBank/DDBJ databases">
        <title>Draft genome sequence of Kouleothrix aurantiaca JCM 19913.</title>
        <authorList>
            <person name="Hemp J."/>
        </authorList>
    </citation>
    <scope>NUCLEOTIDE SEQUENCE [LARGE SCALE GENOMIC DNA]</scope>
    <source>
        <strain evidence="1 2">COM-B</strain>
    </source>
</reference>
<comment type="caution">
    <text evidence="1">The sequence shown here is derived from an EMBL/GenBank/DDBJ whole genome shotgun (WGS) entry which is preliminary data.</text>
</comment>
<dbReference type="AlphaFoldDB" id="A0A0P9CXS3"/>
<sequence length="62" mass="6628">MAARQRRRVGRDAVERADCRAVRADCAPQLGEARRQQKRPGRALGNAAQATMIAIGNGALVA</sequence>
<organism evidence="1 2">
    <name type="scientific">Kouleothrix aurantiaca</name>
    <dbReference type="NCBI Taxonomy" id="186479"/>
    <lineage>
        <taxon>Bacteria</taxon>
        <taxon>Bacillati</taxon>
        <taxon>Chloroflexota</taxon>
        <taxon>Chloroflexia</taxon>
        <taxon>Chloroflexales</taxon>
        <taxon>Roseiflexineae</taxon>
        <taxon>Roseiflexaceae</taxon>
        <taxon>Kouleothrix</taxon>
    </lineage>
</organism>
<dbReference type="Proteomes" id="UP000050509">
    <property type="component" value="Unassembled WGS sequence"/>
</dbReference>
<evidence type="ECO:0000313" key="1">
    <source>
        <dbReference type="EMBL" id="KPV47808.1"/>
    </source>
</evidence>
<accession>A0A0P9CXS3</accession>
<feature type="non-terminal residue" evidence="1">
    <location>
        <position position="62"/>
    </location>
</feature>